<name>A0A849P1F9_9BURK</name>
<dbReference type="InterPro" id="IPR005495">
    <property type="entry name" value="LptG/LptF_permease"/>
</dbReference>
<feature type="transmembrane region" description="Helical" evidence="6">
    <location>
        <begin position="317"/>
        <end position="338"/>
    </location>
</feature>
<dbReference type="InterPro" id="IPR030923">
    <property type="entry name" value="LptG"/>
</dbReference>
<evidence type="ECO:0000313" key="7">
    <source>
        <dbReference type="EMBL" id="NOL50846.1"/>
    </source>
</evidence>
<evidence type="ECO:0000256" key="5">
    <source>
        <dbReference type="ARBA" id="ARBA00023136"/>
    </source>
</evidence>
<evidence type="ECO:0000256" key="3">
    <source>
        <dbReference type="ARBA" id="ARBA00022692"/>
    </source>
</evidence>
<evidence type="ECO:0000256" key="2">
    <source>
        <dbReference type="ARBA" id="ARBA00022475"/>
    </source>
</evidence>
<dbReference type="PANTHER" id="PTHR33529">
    <property type="entry name" value="SLR0882 PROTEIN-RELATED"/>
    <property type="match status" value="1"/>
</dbReference>
<evidence type="ECO:0000256" key="4">
    <source>
        <dbReference type="ARBA" id="ARBA00022989"/>
    </source>
</evidence>
<dbReference type="GO" id="GO:0015920">
    <property type="term" value="P:lipopolysaccharide transport"/>
    <property type="evidence" value="ECO:0007669"/>
    <property type="project" value="TreeGrafter"/>
</dbReference>
<keyword evidence="8" id="KW-1185">Reference proteome</keyword>
<accession>A0A849P1F9</accession>
<keyword evidence="2" id="KW-1003">Cell membrane</keyword>
<organism evidence="7 8">
    <name type="scientific">Pelistega suis</name>
    <dbReference type="NCBI Taxonomy" id="1631957"/>
    <lineage>
        <taxon>Bacteria</taxon>
        <taxon>Pseudomonadati</taxon>
        <taxon>Pseudomonadota</taxon>
        <taxon>Betaproteobacteria</taxon>
        <taxon>Burkholderiales</taxon>
        <taxon>Alcaligenaceae</taxon>
        <taxon>Pelistega</taxon>
    </lineage>
</organism>
<evidence type="ECO:0000256" key="6">
    <source>
        <dbReference type="SAM" id="Phobius"/>
    </source>
</evidence>
<protein>
    <submittedName>
        <fullName evidence="7">LPS export ABC transporter permease LptG</fullName>
    </submittedName>
</protein>
<feature type="transmembrane region" description="Helical" evidence="6">
    <location>
        <begin position="100"/>
        <end position="120"/>
    </location>
</feature>
<dbReference type="NCBIfam" id="TIGR04408">
    <property type="entry name" value="LptG_lptG"/>
    <property type="match status" value="1"/>
</dbReference>
<proteinExistence type="predicted"/>
<reference evidence="7 8" key="1">
    <citation type="submission" date="2020-05" db="EMBL/GenBank/DDBJ databases">
        <authorList>
            <person name="Niu N."/>
        </authorList>
    </citation>
    <scope>NUCLEOTIDE SEQUENCE [LARGE SCALE GENOMIC DNA]</scope>
    <source>
        <strain evidence="7 8">3340-03</strain>
    </source>
</reference>
<dbReference type="GO" id="GO:0055085">
    <property type="term" value="P:transmembrane transport"/>
    <property type="evidence" value="ECO:0007669"/>
    <property type="project" value="InterPro"/>
</dbReference>
<sequence length="384" mass="43256">MKTARRYLASEIYRTTIAVILVLLGLFIFFDMIDALDNLNEKFTFVSLLYVQALQIPNRLYDLLPICVLIGTVIALAGLAQRNELVILRVSGISSKRLLWMLWLITIPFMIFAAFVSEVVTPYTEKKTSEFTISALGKNSTKMDSGYWFREPVDDAHYRVINIRRLNSSTEIDTITIFEYNTQDNQLSSVTNAAKGILQHGELRLDNVTTRTLTSNLAQVLTNEQAPLESISSLKTQKTISFKTSLTSERLVATELQPDKMSTPDLLNYVQYLEENNLQANRHIVALWRKGSYPFTLLVMITLAAPIGFVQSRKGGVGAKIFLGILIGIIFFMANQLALNVGMLNNLPPWLTALLPNIIALILAFGALYLMERRSKPRNFIHAK</sequence>
<dbReference type="GO" id="GO:0043190">
    <property type="term" value="C:ATP-binding cassette (ABC) transporter complex"/>
    <property type="evidence" value="ECO:0007669"/>
    <property type="project" value="InterPro"/>
</dbReference>
<dbReference type="AlphaFoldDB" id="A0A849P1F9"/>
<comment type="caution">
    <text evidence="7">The sequence shown here is derived from an EMBL/GenBank/DDBJ whole genome shotgun (WGS) entry which is preliminary data.</text>
</comment>
<gene>
    <name evidence="7" type="primary">lptG</name>
    <name evidence="7" type="ORF">HKX39_01460</name>
</gene>
<evidence type="ECO:0000256" key="1">
    <source>
        <dbReference type="ARBA" id="ARBA00004651"/>
    </source>
</evidence>
<feature type="transmembrane region" description="Helical" evidence="6">
    <location>
        <begin position="12"/>
        <end position="30"/>
    </location>
</feature>
<feature type="transmembrane region" description="Helical" evidence="6">
    <location>
        <begin position="63"/>
        <end position="80"/>
    </location>
</feature>
<dbReference type="Proteomes" id="UP000537862">
    <property type="component" value="Unassembled WGS sequence"/>
</dbReference>
<dbReference type="PANTHER" id="PTHR33529:SF2">
    <property type="entry name" value="LIPOPOLYSACCHARIDE EXPORT SYSTEM PERMEASE PROTEIN LPTG"/>
    <property type="match status" value="1"/>
</dbReference>
<feature type="transmembrane region" description="Helical" evidence="6">
    <location>
        <begin position="350"/>
        <end position="371"/>
    </location>
</feature>
<comment type="subcellular location">
    <subcellularLocation>
        <location evidence="1">Cell membrane</location>
        <topology evidence="1">Multi-pass membrane protein</topology>
    </subcellularLocation>
</comment>
<dbReference type="RefSeq" id="WP_171679530.1">
    <property type="nucleotide sequence ID" value="NZ_JABGBN010000001.1"/>
</dbReference>
<dbReference type="EMBL" id="JABGBN010000001">
    <property type="protein sequence ID" value="NOL50846.1"/>
    <property type="molecule type" value="Genomic_DNA"/>
</dbReference>
<keyword evidence="4 6" id="KW-1133">Transmembrane helix</keyword>
<dbReference type="Pfam" id="PF03739">
    <property type="entry name" value="LptF_LptG"/>
    <property type="match status" value="1"/>
</dbReference>
<evidence type="ECO:0000313" key="8">
    <source>
        <dbReference type="Proteomes" id="UP000537862"/>
    </source>
</evidence>
<keyword evidence="5 6" id="KW-0472">Membrane</keyword>
<feature type="transmembrane region" description="Helical" evidence="6">
    <location>
        <begin position="291"/>
        <end position="310"/>
    </location>
</feature>
<keyword evidence="3 6" id="KW-0812">Transmembrane</keyword>